<keyword evidence="3" id="KW-1185">Reference proteome</keyword>
<dbReference type="EMBL" id="BAAAZR010000036">
    <property type="protein sequence ID" value="GAA3834447.1"/>
    <property type="molecule type" value="Genomic_DNA"/>
</dbReference>
<dbReference type="RefSeq" id="WP_344949118.1">
    <property type="nucleotide sequence ID" value="NZ_BAAAZR010000036.1"/>
</dbReference>
<comment type="caution">
    <text evidence="2">The sequence shown here is derived from an EMBL/GenBank/DDBJ whole genome shotgun (WGS) entry which is preliminary data.</text>
</comment>
<dbReference type="Pfam" id="PF08044">
    <property type="entry name" value="DUF1707"/>
    <property type="match status" value="1"/>
</dbReference>
<proteinExistence type="predicted"/>
<dbReference type="PANTHER" id="PTHR40763">
    <property type="entry name" value="MEMBRANE PROTEIN-RELATED"/>
    <property type="match status" value="1"/>
</dbReference>
<gene>
    <name evidence="2" type="ORF">GCM10022226_64820</name>
</gene>
<sequence>MTDIEGNLRASDGDREAVSERLRVAAGDGRISLEELDERLDKAYKAKTYADLDELIADLPTGAVMASTEEPLLLKTHSGSVQHVGQWIVPRQVIADCTWGSIKIDFTQATCRHQEVLLNAKCGAGSIVVIVPKGWGVLIDKVTTGMGSISNKATSPTTPGMPVLRVTGSVGMGTIKLKHPRR</sequence>
<evidence type="ECO:0000313" key="3">
    <source>
        <dbReference type="Proteomes" id="UP001500888"/>
    </source>
</evidence>
<dbReference type="PANTHER" id="PTHR40763:SF5">
    <property type="entry name" value="MEMBRANE PROTEIN"/>
    <property type="match status" value="1"/>
</dbReference>
<name>A0ABP7J510_9ACTN</name>
<accession>A0ABP7J510</accession>
<dbReference type="Proteomes" id="UP001500888">
    <property type="component" value="Unassembled WGS sequence"/>
</dbReference>
<feature type="domain" description="DUF1707" evidence="1">
    <location>
        <begin position="8"/>
        <end position="60"/>
    </location>
</feature>
<reference evidence="3" key="1">
    <citation type="journal article" date="2019" name="Int. J. Syst. Evol. Microbiol.">
        <title>The Global Catalogue of Microorganisms (GCM) 10K type strain sequencing project: providing services to taxonomists for standard genome sequencing and annotation.</title>
        <authorList>
            <consortium name="The Broad Institute Genomics Platform"/>
            <consortium name="The Broad Institute Genome Sequencing Center for Infectious Disease"/>
            <person name="Wu L."/>
            <person name="Ma J."/>
        </authorList>
    </citation>
    <scope>NUCLEOTIDE SEQUENCE [LARGE SCALE GENOMIC DNA]</scope>
    <source>
        <strain evidence="3">JCM 16908</strain>
    </source>
</reference>
<protein>
    <submittedName>
        <fullName evidence="2">DUF1707 domain-containing protein</fullName>
    </submittedName>
</protein>
<evidence type="ECO:0000259" key="1">
    <source>
        <dbReference type="Pfam" id="PF08044"/>
    </source>
</evidence>
<organism evidence="2 3">
    <name type="scientific">Sphaerisporangium flaviroseum</name>
    <dbReference type="NCBI Taxonomy" id="509199"/>
    <lineage>
        <taxon>Bacteria</taxon>
        <taxon>Bacillati</taxon>
        <taxon>Actinomycetota</taxon>
        <taxon>Actinomycetes</taxon>
        <taxon>Streptosporangiales</taxon>
        <taxon>Streptosporangiaceae</taxon>
        <taxon>Sphaerisporangium</taxon>
    </lineage>
</organism>
<evidence type="ECO:0000313" key="2">
    <source>
        <dbReference type="EMBL" id="GAA3834447.1"/>
    </source>
</evidence>
<dbReference type="InterPro" id="IPR012551">
    <property type="entry name" value="DUF1707_SHOCT-like"/>
</dbReference>